<sequence>MRHQPGDDVVVVSRSSLTKSLLRVPVCSRSPGWTRRSSFPHHLSSSFFFFCFFSGTARQCTIAPLSNGDRFRTVWSTLWSTILHFVKDLDRRESIWVEIGKSAVVDSPP</sequence>
<dbReference type="Proteomes" id="UP000078542">
    <property type="component" value="Unassembled WGS sequence"/>
</dbReference>
<proteinExistence type="predicted"/>
<gene>
    <name evidence="1" type="ORF">ALC62_04484</name>
</gene>
<keyword evidence="2" id="KW-1185">Reference proteome</keyword>
<organism evidence="1 2">
    <name type="scientific">Cyphomyrmex costatus</name>
    <dbReference type="NCBI Taxonomy" id="456900"/>
    <lineage>
        <taxon>Eukaryota</taxon>
        <taxon>Metazoa</taxon>
        <taxon>Ecdysozoa</taxon>
        <taxon>Arthropoda</taxon>
        <taxon>Hexapoda</taxon>
        <taxon>Insecta</taxon>
        <taxon>Pterygota</taxon>
        <taxon>Neoptera</taxon>
        <taxon>Endopterygota</taxon>
        <taxon>Hymenoptera</taxon>
        <taxon>Apocrita</taxon>
        <taxon>Aculeata</taxon>
        <taxon>Formicoidea</taxon>
        <taxon>Formicidae</taxon>
        <taxon>Myrmicinae</taxon>
        <taxon>Cyphomyrmex</taxon>
    </lineage>
</organism>
<protein>
    <submittedName>
        <fullName evidence="1">Uncharacterized protein</fullName>
    </submittedName>
</protein>
<evidence type="ECO:0000313" key="2">
    <source>
        <dbReference type="Proteomes" id="UP000078542"/>
    </source>
</evidence>
<evidence type="ECO:0000313" key="1">
    <source>
        <dbReference type="EMBL" id="KYN04653.1"/>
    </source>
</evidence>
<dbReference type="EMBL" id="KQ977255">
    <property type="protein sequence ID" value="KYN04653.1"/>
    <property type="molecule type" value="Genomic_DNA"/>
</dbReference>
<accession>A0A151IK57</accession>
<dbReference type="AlphaFoldDB" id="A0A151IK57"/>
<reference evidence="1 2" key="1">
    <citation type="submission" date="2016-03" db="EMBL/GenBank/DDBJ databases">
        <title>Cyphomyrmex costatus WGS genome.</title>
        <authorList>
            <person name="Nygaard S."/>
            <person name="Hu H."/>
            <person name="Boomsma J."/>
            <person name="Zhang G."/>
        </authorList>
    </citation>
    <scope>NUCLEOTIDE SEQUENCE [LARGE SCALE GENOMIC DNA]</scope>
    <source>
        <strain evidence="1">MS0001</strain>
        <tissue evidence="1">Whole body</tissue>
    </source>
</reference>
<name>A0A151IK57_9HYME</name>